<protein>
    <submittedName>
        <fullName evidence="1">Uncharacterized protein</fullName>
    </submittedName>
</protein>
<dbReference type="AlphaFoldDB" id="A0A9W5QES9"/>
<name>A0A9W5QES9_BACCE</name>
<sequence length="58" mass="6771">KYNKSTNWLCPNQISCFMPISWGAEKSASFFCARYYKKQGFYETFVEILGMDIKGDVK</sequence>
<dbReference type="Proteomes" id="UP000013989">
    <property type="component" value="Unassembled WGS sequence"/>
</dbReference>
<feature type="non-terminal residue" evidence="1">
    <location>
        <position position="1"/>
    </location>
</feature>
<proteinExistence type="predicted"/>
<gene>
    <name evidence="1" type="ORF">IGU_04834</name>
</gene>
<comment type="caution">
    <text evidence="1">The sequence shown here is derived from an EMBL/GenBank/DDBJ whole genome shotgun (WGS) entry which is preliminary data.</text>
</comment>
<dbReference type="EMBL" id="AHEJ01000087">
    <property type="protein sequence ID" value="EOP60530.1"/>
    <property type="molecule type" value="Genomic_DNA"/>
</dbReference>
<organism evidence="1 2">
    <name type="scientific">Bacillus cereus ISP2954</name>
    <dbReference type="NCBI Taxonomy" id="1053215"/>
    <lineage>
        <taxon>Bacteria</taxon>
        <taxon>Bacillati</taxon>
        <taxon>Bacillota</taxon>
        <taxon>Bacilli</taxon>
        <taxon>Bacillales</taxon>
        <taxon>Bacillaceae</taxon>
        <taxon>Bacillus</taxon>
        <taxon>Bacillus cereus group</taxon>
    </lineage>
</organism>
<reference evidence="1 2" key="1">
    <citation type="submission" date="2012-12" db="EMBL/GenBank/DDBJ databases">
        <title>The Genome Sequence of Bacillus cereus ISP2954.</title>
        <authorList>
            <consortium name="The Broad Institute Genome Sequencing Platform"/>
            <consortium name="The Broad Institute Genome Sequencing Center for Infectious Disease"/>
            <person name="Feldgarden M."/>
            <person name="Van der Auwera G.A."/>
            <person name="Mahillon J."/>
            <person name="Duprez V."/>
            <person name="Timmery S."/>
            <person name="Mattelet C."/>
            <person name="Dierick K."/>
            <person name="Sun M."/>
            <person name="Yu Z."/>
            <person name="Zhu L."/>
            <person name="Hu X."/>
            <person name="Shank E.B."/>
            <person name="Swiecicka I."/>
            <person name="Hansen B.M."/>
            <person name="Andrup L."/>
            <person name="Walker B."/>
            <person name="Young S.K."/>
            <person name="Zeng Q."/>
            <person name="Gargeya S."/>
            <person name="Fitzgerald M."/>
            <person name="Haas B."/>
            <person name="Abouelleil A."/>
            <person name="Alvarado L."/>
            <person name="Arachchi H.M."/>
            <person name="Berlin A.M."/>
            <person name="Chapman S.B."/>
            <person name="Dewar J."/>
            <person name="Goldberg J."/>
            <person name="Griggs A."/>
            <person name="Gujja S."/>
            <person name="Hansen M."/>
            <person name="Howarth C."/>
            <person name="Imamovic A."/>
            <person name="Larimer J."/>
            <person name="McCowan C."/>
            <person name="Murphy C."/>
            <person name="Neiman D."/>
            <person name="Pearson M."/>
            <person name="Priest M."/>
            <person name="Roberts A."/>
            <person name="Saif S."/>
            <person name="Shea T."/>
            <person name="Sisk P."/>
            <person name="Sykes S."/>
            <person name="Wortman J."/>
            <person name="Nusbaum C."/>
            <person name="Birren B."/>
        </authorList>
    </citation>
    <scope>NUCLEOTIDE SEQUENCE [LARGE SCALE GENOMIC DNA]</scope>
    <source>
        <strain evidence="1 2">ISP2954</strain>
    </source>
</reference>
<evidence type="ECO:0000313" key="2">
    <source>
        <dbReference type="Proteomes" id="UP000013989"/>
    </source>
</evidence>
<accession>A0A9W5QES9</accession>
<evidence type="ECO:0000313" key="1">
    <source>
        <dbReference type="EMBL" id="EOP60530.1"/>
    </source>
</evidence>